<sequence length="130" mass="13124">MRTLLLASLLAPALAAAAPGVPARAKAPPRHPDVTAQLAVQDCAECHAARSPAVVRAWEGSPHGLALVKCVVCHGSTGKDFTRTVAEARCAGCHAAQAASQGPARAGPGGCFTCHEPHALTATGEPPHSK</sequence>
<organism evidence="2 3">
    <name type="scientific">Anaeromyxobacter dehalogenans (strain ATCC BAA-258 / DSM 21875 / 2CP-1)</name>
    <dbReference type="NCBI Taxonomy" id="455488"/>
    <lineage>
        <taxon>Bacteria</taxon>
        <taxon>Pseudomonadati</taxon>
        <taxon>Myxococcota</taxon>
        <taxon>Myxococcia</taxon>
        <taxon>Myxococcales</taxon>
        <taxon>Cystobacterineae</taxon>
        <taxon>Anaeromyxobacteraceae</taxon>
        <taxon>Anaeromyxobacter</taxon>
    </lineage>
</organism>
<name>B8JEI7_ANAD2</name>
<dbReference type="Gene3D" id="3.90.10.10">
    <property type="entry name" value="Cytochrome C3"/>
    <property type="match status" value="1"/>
</dbReference>
<reference evidence="2" key="1">
    <citation type="submission" date="2009-01" db="EMBL/GenBank/DDBJ databases">
        <title>Complete sequence of Anaeromyxobacter dehalogenans 2CP-1.</title>
        <authorList>
            <consortium name="US DOE Joint Genome Institute"/>
            <person name="Lucas S."/>
            <person name="Copeland A."/>
            <person name="Lapidus A."/>
            <person name="Glavina del Rio T."/>
            <person name="Dalin E."/>
            <person name="Tice H."/>
            <person name="Bruce D."/>
            <person name="Goodwin L."/>
            <person name="Pitluck S."/>
            <person name="Saunders E."/>
            <person name="Brettin T."/>
            <person name="Detter J.C."/>
            <person name="Han C."/>
            <person name="Larimer F."/>
            <person name="Land M."/>
            <person name="Hauser L."/>
            <person name="Kyrpides N."/>
            <person name="Ovchinnikova G."/>
            <person name="Beliaev A.S."/>
            <person name="Richardson P."/>
        </authorList>
    </citation>
    <scope>NUCLEOTIDE SEQUENCE</scope>
    <source>
        <strain evidence="2">2CP-1</strain>
    </source>
</reference>
<gene>
    <name evidence="2" type="ordered locus">A2cp1_0962</name>
</gene>
<dbReference type="EMBL" id="CP001359">
    <property type="protein sequence ID" value="ACL64313.1"/>
    <property type="molecule type" value="Genomic_DNA"/>
</dbReference>
<dbReference type="Proteomes" id="UP000007089">
    <property type="component" value="Chromosome"/>
</dbReference>
<feature type="chain" id="PRO_5002872599" evidence="1">
    <location>
        <begin position="18"/>
        <end position="130"/>
    </location>
</feature>
<dbReference type="RefSeq" id="WP_012632315.1">
    <property type="nucleotide sequence ID" value="NC_011891.1"/>
</dbReference>
<accession>B8JEI7</accession>
<evidence type="ECO:0000256" key="1">
    <source>
        <dbReference type="SAM" id="SignalP"/>
    </source>
</evidence>
<feature type="signal peptide" evidence="1">
    <location>
        <begin position="1"/>
        <end position="17"/>
    </location>
</feature>
<dbReference type="HOGENOM" id="CLU_159899_0_0_7"/>
<dbReference type="KEGG" id="acp:A2cp1_0962"/>
<evidence type="ECO:0000313" key="2">
    <source>
        <dbReference type="EMBL" id="ACL64313.1"/>
    </source>
</evidence>
<dbReference type="SUPFAM" id="SSF48695">
    <property type="entry name" value="Multiheme cytochromes"/>
    <property type="match status" value="1"/>
</dbReference>
<evidence type="ECO:0000313" key="3">
    <source>
        <dbReference type="Proteomes" id="UP000007089"/>
    </source>
</evidence>
<keyword evidence="1" id="KW-0732">Signal</keyword>
<proteinExistence type="predicted"/>
<dbReference type="InterPro" id="IPR036280">
    <property type="entry name" value="Multihaem_cyt_sf"/>
</dbReference>
<protein>
    <submittedName>
        <fullName evidence="2">Uncharacterized protein</fullName>
    </submittedName>
</protein>
<keyword evidence="3" id="KW-1185">Reference proteome</keyword>
<dbReference type="AlphaFoldDB" id="B8JEI7"/>